<reference evidence="1" key="2">
    <citation type="submission" date="2020-05" db="UniProtKB">
        <authorList>
            <consortium name="EnsemblMetazoa"/>
        </authorList>
    </citation>
    <scope>IDENTIFICATION</scope>
    <source>
        <strain evidence="1">Epiroticus2</strain>
    </source>
</reference>
<sequence length="250" mass="28127">MVSCRRGGNNPKLLSNEAASSIRSWLEEDNTLTLKKLAQKVWEQYHVRVSASTVAREIRGFHKALQRRRWDSQTSEPISVQLNAKKKSLSAKENGVDESTGQITIKHEYDTFSDDDVQFNDQIDIGETTITESCEVEQESHTADTLASKTEYTYLPNSSSVETSNNSGIKTVAANGNSIFNEVSNNSTAAKTICTHCSCIDKLLSEQKTMIKQFFTNQQTIMNKIQETQQTLMSKLEFIEGSLKNERNKE</sequence>
<accession>A0A182P6A6</accession>
<name>A0A182P6A6_9DIPT</name>
<reference evidence="2" key="1">
    <citation type="submission" date="2013-03" db="EMBL/GenBank/DDBJ databases">
        <title>The Genome Sequence of Anopheles epiroticus epiroticus2.</title>
        <authorList>
            <consortium name="The Broad Institute Genomics Platform"/>
            <person name="Neafsey D.E."/>
            <person name="Howell P."/>
            <person name="Walker B."/>
            <person name="Young S.K."/>
            <person name="Zeng Q."/>
            <person name="Gargeya S."/>
            <person name="Fitzgerald M."/>
            <person name="Haas B."/>
            <person name="Abouelleil A."/>
            <person name="Allen A.W."/>
            <person name="Alvarado L."/>
            <person name="Arachchi H.M."/>
            <person name="Berlin A.M."/>
            <person name="Chapman S.B."/>
            <person name="Gainer-Dewar J."/>
            <person name="Goldberg J."/>
            <person name="Griggs A."/>
            <person name="Gujja S."/>
            <person name="Hansen M."/>
            <person name="Howarth C."/>
            <person name="Imamovic A."/>
            <person name="Ireland A."/>
            <person name="Larimer J."/>
            <person name="McCowan C."/>
            <person name="Murphy C."/>
            <person name="Pearson M."/>
            <person name="Poon T.W."/>
            <person name="Priest M."/>
            <person name="Roberts A."/>
            <person name="Saif S."/>
            <person name="Shea T."/>
            <person name="Sisk P."/>
            <person name="Sykes S."/>
            <person name="Wortman J."/>
            <person name="Nusbaum C."/>
            <person name="Birren B."/>
        </authorList>
    </citation>
    <scope>NUCLEOTIDE SEQUENCE [LARGE SCALE GENOMIC DNA]</scope>
    <source>
        <strain evidence="2">Epiroticus2</strain>
    </source>
</reference>
<protein>
    <submittedName>
        <fullName evidence="1">Uncharacterized protein</fullName>
    </submittedName>
</protein>
<evidence type="ECO:0000313" key="1">
    <source>
        <dbReference type="EnsemblMetazoa" id="AEPI002454-PA"/>
    </source>
</evidence>
<dbReference type="AlphaFoldDB" id="A0A182P6A6"/>
<keyword evidence="2" id="KW-1185">Reference proteome</keyword>
<organism evidence="1 2">
    <name type="scientific">Anopheles epiroticus</name>
    <dbReference type="NCBI Taxonomy" id="199890"/>
    <lineage>
        <taxon>Eukaryota</taxon>
        <taxon>Metazoa</taxon>
        <taxon>Ecdysozoa</taxon>
        <taxon>Arthropoda</taxon>
        <taxon>Hexapoda</taxon>
        <taxon>Insecta</taxon>
        <taxon>Pterygota</taxon>
        <taxon>Neoptera</taxon>
        <taxon>Endopterygota</taxon>
        <taxon>Diptera</taxon>
        <taxon>Nematocera</taxon>
        <taxon>Culicoidea</taxon>
        <taxon>Culicidae</taxon>
        <taxon>Anophelinae</taxon>
        <taxon>Anopheles</taxon>
    </lineage>
</organism>
<proteinExistence type="predicted"/>
<evidence type="ECO:0000313" key="2">
    <source>
        <dbReference type="Proteomes" id="UP000075885"/>
    </source>
</evidence>
<dbReference type="EnsemblMetazoa" id="AEPI002454-RA">
    <property type="protein sequence ID" value="AEPI002454-PA"/>
    <property type="gene ID" value="AEPI002454"/>
</dbReference>
<dbReference type="Proteomes" id="UP000075885">
    <property type="component" value="Unassembled WGS sequence"/>
</dbReference>
<dbReference type="VEuPathDB" id="VectorBase:AEPI002454"/>